<dbReference type="PANTHER" id="PTHR43110:SF1">
    <property type="entry name" value="THIOL PEROXIDASE"/>
    <property type="match status" value="1"/>
</dbReference>
<evidence type="ECO:0000313" key="7">
    <source>
        <dbReference type="EMBL" id="MBS7528050.1"/>
    </source>
</evidence>
<evidence type="ECO:0000259" key="6">
    <source>
        <dbReference type="PROSITE" id="PS51352"/>
    </source>
</evidence>
<dbReference type="NCBIfam" id="NF001808">
    <property type="entry name" value="PRK00522.1"/>
    <property type="match status" value="1"/>
</dbReference>
<dbReference type="PANTHER" id="PTHR43110">
    <property type="entry name" value="THIOL PEROXIDASE"/>
    <property type="match status" value="1"/>
</dbReference>
<dbReference type="GO" id="GO:0004601">
    <property type="term" value="F:peroxidase activity"/>
    <property type="evidence" value="ECO:0007669"/>
    <property type="project" value="UniProtKB-KW"/>
</dbReference>
<dbReference type="EMBL" id="JAHBCL010000030">
    <property type="protein sequence ID" value="MBS7528050.1"/>
    <property type="molecule type" value="Genomic_DNA"/>
</dbReference>
<keyword evidence="3 7" id="KW-0560">Oxidoreductase</keyword>
<name>A0ABS5PSA2_9FIRM</name>
<keyword evidence="2" id="KW-0049">Antioxidant</keyword>
<dbReference type="CDD" id="cd03014">
    <property type="entry name" value="PRX_Atyp2cys"/>
    <property type="match status" value="1"/>
</dbReference>
<accession>A0ABS5PSA2</accession>
<dbReference type="PROSITE" id="PS01265">
    <property type="entry name" value="TPX"/>
    <property type="match status" value="1"/>
</dbReference>
<dbReference type="SUPFAM" id="SSF52833">
    <property type="entry name" value="Thioredoxin-like"/>
    <property type="match status" value="1"/>
</dbReference>
<comment type="caution">
    <text evidence="7">The sequence shown here is derived from an EMBL/GenBank/DDBJ whole genome shotgun (WGS) entry which is preliminary data.</text>
</comment>
<keyword evidence="8" id="KW-1185">Reference proteome</keyword>
<dbReference type="InterPro" id="IPR013766">
    <property type="entry name" value="Thioredoxin_domain"/>
</dbReference>
<evidence type="ECO:0000256" key="5">
    <source>
        <dbReference type="ARBA" id="ARBA00023284"/>
    </source>
</evidence>
<evidence type="ECO:0000256" key="4">
    <source>
        <dbReference type="ARBA" id="ARBA00023157"/>
    </source>
</evidence>
<dbReference type="RefSeq" id="WP_213237912.1">
    <property type="nucleotide sequence ID" value="NZ_JAHBCL010000030.1"/>
</dbReference>
<dbReference type="Proteomes" id="UP000746471">
    <property type="component" value="Unassembled WGS sequence"/>
</dbReference>
<dbReference type="InterPro" id="IPR050455">
    <property type="entry name" value="Tpx_Peroxidase_subfamily"/>
</dbReference>
<evidence type="ECO:0000256" key="2">
    <source>
        <dbReference type="ARBA" id="ARBA00022862"/>
    </source>
</evidence>
<dbReference type="Gene3D" id="3.40.30.10">
    <property type="entry name" value="Glutaredoxin"/>
    <property type="match status" value="1"/>
</dbReference>
<reference evidence="7 8" key="1">
    <citation type="submission" date="2021-05" db="EMBL/GenBank/DDBJ databases">
        <title>Fusibacter ferrireducens sp. nov., an anaerobic, sulfur- and Fe-reducing bacterium isolated from the mangrove sediment.</title>
        <authorList>
            <person name="Qiu D."/>
        </authorList>
    </citation>
    <scope>NUCLEOTIDE SEQUENCE [LARGE SCALE GENOMIC DNA]</scope>
    <source>
        <strain evidence="7 8">DSM 12116</strain>
    </source>
</reference>
<dbReference type="InterPro" id="IPR018219">
    <property type="entry name" value="Tpx_CS"/>
</dbReference>
<gene>
    <name evidence="7" type="primary">tpx</name>
    <name evidence="7" type="ORF">KHM83_15295</name>
</gene>
<dbReference type="PROSITE" id="PS51352">
    <property type="entry name" value="THIOREDOXIN_2"/>
    <property type="match status" value="1"/>
</dbReference>
<organism evidence="7 8">
    <name type="scientific">Fusibacter paucivorans</name>
    <dbReference type="NCBI Taxonomy" id="76009"/>
    <lineage>
        <taxon>Bacteria</taxon>
        <taxon>Bacillati</taxon>
        <taxon>Bacillota</taxon>
        <taxon>Clostridia</taxon>
        <taxon>Eubacteriales</taxon>
        <taxon>Eubacteriales Family XII. Incertae Sedis</taxon>
        <taxon>Fusibacter</taxon>
    </lineage>
</organism>
<dbReference type="InterPro" id="IPR013740">
    <property type="entry name" value="Redoxin"/>
</dbReference>
<evidence type="ECO:0000256" key="1">
    <source>
        <dbReference type="ARBA" id="ARBA00022559"/>
    </source>
</evidence>
<keyword evidence="1 7" id="KW-0575">Peroxidase</keyword>
<dbReference type="InterPro" id="IPR036249">
    <property type="entry name" value="Thioredoxin-like_sf"/>
</dbReference>
<dbReference type="EC" id="1.11.1.-" evidence="7"/>
<evidence type="ECO:0000256" key="3">
    <source>
        <dbReference type="ARBA" id="ARBA00023002"/>
    </source>
</evidence>
<dbReference type="Pfam" id="PF08534">
    <property type="entry name" value="Redoxin"/>
    <property type="match status" value="1"/>
</dbReference>
<evidence type="ECO:0000313" key="8">
    <source>
        <dbReference type="Proteomes" id="UP000746471"/>
    </source>
</evidence>
<feature type="domain" description="Thioredoxin" evidence="6">
    <location>
        <begin position="19"/>
        <end position="167"/>
    </location>
</feature>
<keyword evidence="5" id="KW-0676">Redox-active center</keyword>
<dbReference type="InterPro" id="IPR002065">
    <property type="entry name" value="TPX"/>
</dbReference>
<sequence length="167" mass="18648">MRSNITMGGKPITLLGNEIKVGDQAPHFTAVNKDMTPFSFDSLDGKLKIISVVPSVDTKICELQTIQFNEEATKDPNIVVLTISVDLPFAQQRFCVANSIENAIVVSDYQTLDFGMKYGFAIDKLRLLSRGIVVVDTNNVVRYVEYVKEVGTHPDYDKVLDFIKTLE</sequence>
<keyword evidence="4" id="KW-1015">Disulfide bond</keyword>
<proteinExistence type="predicted"/>
<protein>
    <submittedName>
        <fullName evidence="7">Thiol peroxidase</fullName>
        <ecNumber evidence="7">1.11.1.-</ecNumber>
    </submittedName>
</protein>